<organism evidence="2 3">
    <name type="scientific">Tritrichomonas musculus</name>
    <dbReference type="NCBI Taxonomy" id="1915356"/>
    <lineage>
        <taxon>Eukaryota</taxon>
        <taxon>Metamonada</taxon>
        <taxon>Parabasalia</taxon>
        <taxon>Tritrichomonadida</taxon>
        <taxon>Tritrichomonadidae</taxon>
        <taxon>Tritrichomonas</taxon>
    </lineage>
</organism>
<keyword evidence="3" id="KW-1185">Reference proteome</keyword>
<proteinExistence type="predicted"/>
<feature type="region of interest" description="Disordered" evidence="1">
    <location>
        <begin position="165"/>
        <end position="186"/>
    </location>
</feature>
<reference evidence="2 3" key="1">
    <citation type="submission" date="2024-04" db="EMBL/GenBank/DDBJ databases">
        <title>Tritrichomonas musculus Genome.</title>
        <authorList>
            <person name="Alves-Ferreira E."/>
            <person name="Grigg M."/>
            <person name="Lorenzi H."/>
            <person name="Galac M."/>
        </authorList>
    </citation>
    <scope>NUCLEOTIDE SEQUENCE [LARGE SCALE GENOMIC DNA]</scope>
    <source>
        <strain evidence="2 3">EAF2021</strain>
    </source>
</reference>
<evidence type="ECO:0000313" key="3">
    <source>
        <dbReference type="Proteomes" id="UP001470230"/>
    </source>
</evidence>
<comment type="caution">
    <text evidence="2">The sequence shown here is derived from an EMBL/GenBank/DDBJ whole genome shotgun (WGS) entry which is preliminary data.</text>
</comment>
<dbReference type="InterPro" id="IPR005024">
    <property type="entry name" value="Snf7_fam"/>
</dbReference>
<dbReference type="PANTHER" id="PTHR10476">
    <property type="entry name" value="CHARGED MULTIVESICULAR BODY PROTEIN"/>
    <property type="match status" value="1"/>
</dbReference>
<evidence type="ECO:0000256" key="1">
    <source>
        <dbReference type="SAM" id="MobiDB-lite"/>
    </source>
</evidence>
<evidence type="ECO:0000313" key="2">
    <source>
        <dbReference type="EMBL" id="KAK8842085.1"/>
    </source>
</evidence>
<sequence>MDKKTCEVKCQSKMLEFESKRLQKEANKERMKAKRELKRGNRANAALYAKNAVLYDQQATQMLQNVGATNGFATDMRQAQVMASMAKTMSKAKHSMEKSAKKVNLQKLSHNRTKIEGLKSKMGAAHDLLTNGEGDMDLNAGAEDLLATLDAETQQEALSQISDIPTGIPMATTTPNQGANIKNGNL</sequence>
<dbReference type="Proteomes" id="UP001470230">
    <property type="component" value="Unassembled WGS sequence"/>
</dbReference>
<feature type="compositionally biased region" description="Polar residues" evidence="1">
    <location>
        <begin position="171"/>
        <end position="186"/>
    </location>
</feature>
<evidence type="ECO:0008006" key="4">
    <source>
        <dbReference type="Google" id="ProtNLM"/>
    </source>
</evidence>
<protein>
    <recommendedName>
        <fullName evidence="4">Charged multivesicular body protein 1a</fullName>
    </recommendedName>
</protein>
<dbReference type="EMBL" id="JAPFFF010000039">
    <property type="protein sequence ID" value="KAK8842085.1"/>
    <property type="molecule type" value="Genomic_DNA"/>
</dbReference>
<dbReference type="Gene3D" id="6.10.140.1230">
    <property type="match status" value="1"/>
</dbReference>
<accession>A0ABR2H7A7</accession>
<name>A0ABR2H7A7_9EUKA</name>
<gene>
    <name evidence="2" type="ORF">M9Y10_026307</name>
</gene>
<dbReference type="Pfam" id="PF03357">
    <property type="entry name" value="Snf7"/>
    <property type="match status" value="1"/>
</dbReference>